<dbReference type="Proteomes" id="UP000241769">
    <property type="component" value="Unassembled WGS sequence"/>
</dbReference>
<dbReference type="SMART" id="SM00944">
    <property type="entry name" value="Pro-kuma_activ"/>
    <property type="match status" value="1"/>
</dbReference>
<comment type="caution">
    <text evidence="8">Lacks conserved residue(s) required for the propagation of feature annotation.</text>
</comment>
<evidence type="ECO:0000259" key="10">
    <source>
        <dbReference type="PROSITE" id="PS51695"/>
    </source>
</evidence>
<dbReference type="PANTHER" id="PTHR14218:SF40">
    <property type="entry name" value="PEPTIDASE S8 AND S53 DOMAIN-CONTAINING PROTEIN"/>
    <property type="match status" value="1"/>
</dbReference>
<dbReference type="OrthoDB" id="409122at2759"/>
<evidence type="ECO:0000256" key="1">
    <source>
        <dbReference type="ARBA" id="ARBA00001913"/>
    </source>
</evidence>
<evidence type="ECO:0000313" key="11">
    <source>
        <dbReference type="EMBL" id="PRP89835.1"/>
    </source>
</evidence>
<dbReference type="GO" id="GO:0046872">
    <property type="term" value="F:metal ion binding"/>
    <property type="evidence" value="ECO:0007669"/>
    <property type="project" value="UniProtKB-KW"/>
</dbReference>
<keyword evidence="12" id="KW-1185">Reference proteome</keyword>
<dbReference type="GO" id="GO:0004252">
    <property type="term" value="F:serine-type endopeptidase activity"/>
    <property type="evidence" value="ECO:0007669"/>
    <property type="project" value="UniProtKB-UniRule"/>
</dbReference>
<keyword evidence="2 8" id="KW-0645">Protease</keyword>
<dbReference type="InterPro" id="IPR015366">
    <property type="entry name" value="S53_propep"/>
</dbReference>
<evidence type="ECO:0000256" key="8">
    <source>
        <dbReference type="PROSITE-ProRule" id="PRU01032"/>
    </source>
</evidence>
<evidence type="ECO:0000256" key="2">
    <source>
        <dbReference type="ARBA" id="ARBA00022670"/>
    </source>
</evidence>
<keyword evidence="9" id="KW-0812">Transmembrane</keyword>
<evidence type="ECO:0000256" key="9">
    <source>
        <dbReference type="SAM" id="Phobius"/>
    </source>
</evidence>
<evidence type="ECO:0000313" key="12">
    <source>
        <dbReference type="Proteomes" id="UP000241769"/>
    </source>
</evidence>
<dbReference type="Gene3D" id="3.40.50.200">
    <property type="entry name" value="Peptidase S8/S53 domain"/>
    <property type="match status" value="2"/>
</dbReference>
<feature type="transmembrane region" description="Helical" evidence="9">
    <location>
        <begin position="694"/>
        <end position="720"/>
    </location>
</feature>
<dbReference type="InterPro" id="IPR050819">
    <property type="entry name" value="Tripeptidyl-peptidase_I"/>
</dbReference>
<evidence type="ECO:0000256" key="4">
    <source>
        <dbReference type="ARBA" id="ARBA00022801"/>
    </source>
</evidence>
<dbReference type="EMBL" id="MDYQ01000001">
    <property type="protein sequence ID" value="PRP89835.1"/>
    <property type="molecule type" value="Genomic_DNA"/>
</dbReference>
<dbReference type="GO" id="GO:0006508">
    <property type="term" value="P:proteolysis"/>
    <property type="evidence" value="ECO:0007669"/>
    <property type="project" value="UniProtKB-KW"/>
</dbReference>
<accession>A0A2P6P0V0</accession>
<keyword evidence="4 8" id="KW-0378">Hydrolase</keyword>
<dbReference type="InterPro" id="IPR030400">
    <property type="entry name" value="Sedolisin_dom"/>
</dbReference>
<feature type="domain" description="Peptidase S53" evidence="10">
    <location>
        <begin position="197"/>
        <end position="697"/>
    </location>
</feature>
<dbReference type="GO" id="GO:0008240">
    <property type="term" value="F:tripeptidyl-peptidase activity"/>
    <property type="evidence" value="ECO:0007669"/>
    <property type="project" value="TreeGrafter"/>
</dbReference>
<comment type="caution">
    <text evidence="11">The sequence shown here is derived from an EMBL/GenBank/DDBJ whole genome shotgun (WGS) entry which is preliminary data.</text>
</comment>
<dbReference type="Pfam" id="PF09286">
    <property type="entry name" value="Pro-kuma_activ"/>
    <property type="match status" value="1"/>
</dbReference>
<protein>
    <recommendedName>
        <fullName evidence="10">Peptidase S53 domain-containing protein</fullName>
    </recommendedName>
</protein>
<organism evidence="11 12">
    <name type="scientific">Planoprotostelium fungivorum</name>
    <dbReference type="NCBI Taxonomy" id="1890364"/>
    <lineage>
        <taxon>Eukaryota</taxon>
        <taxon>Amoebozoa</taxon>
        <taxon>Evosea</taxon>
        <taxon>Variosea</taxon>
        <taxon>Cavosteliida</taxon>
        <taxon>Cavosteliaceae</taxon>
        <taxon>Planoprotostelium</taxon>
    </lineage>
</organism>
<dbReference type="PANTHER" id="PTHR14218">
    <property type="entry name" value="PROTEASE S8 TRIPEPTIDYL PEPTIDASE I CLN2"/>
    <property type="match status" value="1"/>
</dbReference>
<evidence type="ECO:0000256" key="5">
    <source>
        <dbReference type="ARBA" id="ARBA00022825"/>
    </source>
</evidence>
<proteinExistence type="predicted"/>
<dbReference type="AlphaFoldDB" id="A0A2P6P0V0"/>
<dbReference type="InParanoid" id="A0A2P6P0V0"/>
<dbReference type="SUPFAM" id="SSF52743">
    <property type="entry name" value="Subtilisin-like"/>
    <property type="match status" value="1"/>
</dbReference>
<keyword evidence="5 8" id="KW-0720">Serine protease</keyword>
<feature type="active site" description="Charge relay system" evidence="8">
    <location>
        <position position="270"/>
    </location>
</feature>
<evidence type="ECO:0000256" key="7">
    <source>
        <dbReference type="ARBA" id="ARBA00023145"/>
    </source>
</evidence>
<dbReference type="InterPro" id="IPR036852">
    <property type="entry name" value="Peptidase_S8/S53_dom_sf"/>
</dbReference>
<keyword evidence="9" id="KW-0472">Membrane</keyword>
<gene>
    <name evidence="11" type="ORF">PROFUN_00177</name>
</gene>
<keyword evidence="3" id="KW-0479">Metal-binding</keyword>
<keyword evidence="7" id="KW-0865">Zymogen</keyword>
<dbReference type="SUPFAM" id="SSF54897">
    <property type="entry name" value="Protease propeptides/inhibitors"/>
    <property type="match status" value="1"/>
</dbReference>
<evidence type="ECO:0000256" key="3">
    <source>
        <dbReference type="ARBA" id="ARBA00022723"/>
    </source>
</evidence>
<dbReference type="CDD" id="cd11377">
    <property type="entry name" value="Pro-peptidase_S53"/>
    <property type="match status" value="1"/>
</dbReference>
<dbReference type="PROSITE" id="PS51695">
    <property type="entry name" value="SEDOLISIN"/>
    <property type="match status" value="1"/>
</dbReference>
<feature type="active site" description="Charge relay system" evidence="8">
    <location>
        <position position="266"/>
    </location>
</feature>
<comment type="cofactor">
    <cofactor evidence="1">
        <name>Ca(2+)</name>
        <dbReference type="ChEBI" id="CHEBI:29108"/>
    </cofactor>
</comment>
<name>A0A2P6P0V0_9EUKA</name>
<dbReference type="CDD" id="cd04056">
    <property type="entry name" value="Peptidases_S53"/>
    <property type="match status" value="1"/>
</dbReference>
<reference evidence="11 12" key="1">
    <citation type="journal article" date="2018" name="Genome Biol. Evol.">
        <title>Multiple Roots of Fruiting Body Formation in Amoebozoa.</title>
        <authorList>
            <person name="Hillmann F."/>
            <person name="Forbes G."/>
            <person name="Novohradska S."/>
            <person name="Ferling I."/>
            <person name="Riege K."/>
            <person name="Groth M."/>
            <person name="Westermann M."/>
            <person name="Marz M."/>
            <person name="Spaller T."/>
            <person name="Winckler T."/>
            <person name="Schaap P."/>
            <person name="Glockner G."/>
        </authorList>
    </citation>
    <scope>NUCLEOTIDE SEQUENCE [LARGE SCALE GENOMIC DNA]</scope>
    <source>
        <strain evidence="11 12">Jena</strain>
    </source>
</reference>
<keyword evidence="9" id="KW-1133">Transmembrane helix</keyword>
<sequence length="759" mass="84364">METDGNSGFYSSFLRPPQFQPSQHHENHSSNHRCDVPEGWTLTSKAPSDLIVNFTVLFKQRNSDILEKKYWSLSHPDSKEYGQWLTIEQIHDLIGHPRQSFEAVEDWLHSQDALRTVRGIDYIRVSGPVNSIEKLTQAPIHIFTHNGTGDERARSHGSITIPMHLSHHVHQIYGLTELSIARLTTKPIEMAAKDSTRVTPPIIREYYKMHKRSHNTNRTNLQGIIAFDRFYNPRALRLMIEDQGLPPPNITSIGKFCFSTTCDTGESDLDMQYITTIGAGTDTVFLDVGGGYWVLDFVHRAVELASQGRKVLVWSISYGYSEFNQCVLSPSACAKLGYSTEAYINRTNIAFQALGAMGVTVLVANDGAIGLYENTGNWNSDPSRYCPLGGCGHTTTSCGVLSIRIITNLREEDPCHYPSGVRSGTCSRITNLKEDFSDIVQKYQPTGCTLSVEKDKDNFPHLYSTCECSKLSAATVVSAAKFTYRVEGFIENPNQTVFVPDYPASSPVGASDTDEREEVVASVADGCTITSGGGFSAYTPRPSFQDAAVTSWLRKQRDNLPKTGTDHQTKRGYPDLVFLGCGYKVFGIEASTQKTQMISASGTSASAPALAGMISVINGWLLNNGQASLGPLNPLFYKMAAERPSTFKDITRGDIKWDPASGLGSLRYPEFVQYLKDKRGITNDPPYVELMEPVVIFLIVAVSVSLFTVIVVNAVCLWRYREKRTYTLKSRVLLRQNEVSSSLVYRITSKFKDNQVEVE</sequence>
<feature type="active site" description="Charge relay system" evidence="8">
    <location>
        <position position="604"/>
    </location>
</feature>
<keyword evidence="6" id="KW-0106">Calcium</keyword>
<evidence type="ECO:0000256" key="6">
    <source>
        <dbReference type="ARBA" id="ARBA00022837"/>
    </source>
</evidence>